<comment type="function">
    <text evidence="10">Necessary for normal cell division and for the maintenance of normal septation.</text>
</comment>
<dbReference type="HAMAP" id="MF_00321">
    <property type="entry name" value="GTPase_EngB"/>
    <property type="match status" value="1"/>
</dbReference>
<dbReference type="SUPFAM" id="SSF52540">
    <property type="entry name" value="P-loop containing nucleoside triphosphate hydrolases"/>
    <property type="match status" value="1"/>
</dbReference>
<evidence type="ECO:0000256" key="7">
    <source>
        <dbReference type="ARBA" id="ARBA00023134"/>
    </source>
</evidence>
<dbReference type="EMBL" id="AP014610">
    <property type="protein sequence ID" value="BBA18006.1"/>
    <property type="molecule type" value="Genomic_DNA"/>
</dbReference>
<keyword evidence="9 10" id="KW-0131">Cell cycle</keyword>
<sequence length="213" mass="25693">MKIFSVKFKKSIENSNQFFYSTFPEYAFSGRSNVGKSSLINFIVNSKKEAKVSSYPGRTKFINFFLINHKWYLIDLPGYGYSFQKNRIIEKKKLIKDYIFYRTNLVYLFLLIDCRIIIQKLDLDFIKKLKTYKIHFCIVFTKTDKINSKILDRNINYCKERIEKNFFSMPKYFKVSVKKKYGREKLIQVIQNLNEYFELKKKPYKEKLIIPNS</sequence>
<keyword evidence="7 10" id="KW-0342">GTP-binding</keyword>
<evidence type="ECO:0000256" key="9">
    <source>
        <dbReference type="ARBA" id="ARBA00023306"/>
    </source>
</evidence>
<dbReference type="Gene3D" id="3.40.50.300">
    <property type="entry name" value="P-loop containing nucleotide triphosphate hydrolases"/>
    <property type="match status" value="1"/>
</dbReference>
<dbReference type="NCBIfam" id="TIGR03598">
    <property type="entry name" value="GTPase_YsxC"/>
    <property type="match status" value="1"/>
</dbReference>
<dbReference type="PROSITE" id="PS51706">
    <property type="entry name" value="G_ENGB"/>
    <property type="match status" value="1"/>
</dbReference>
<dbReference type="GO" id="GO:0000917">
    <property type="term" value="P:division septum assembly"/>
    <property type="evidence" value="ECO:0007669"/>
    <property type="project" value="UniProtKB-KW"/>
</dbReference>
<evidence type="ECO:0000256" key="1">
    <source>
        <dbReference type="ARBA" id="ARBA00001946"/>
    </source>
</evidence>
<dbReference type="InterPro" id="IPR019987">
    <property type="entry name" value="GTP-bd_ribosome_bio_YsxC"/>
</dbReference>
<evidence type="ECO:0000256" key="6">
    <source>
        <dbReference type="ARBA" id="ARBA00022842"/>
    </source>
</evidence>
<dbReference type="PANTHER" id="PTHR11649:SF13">
    <property type="entry name" value="ENGB-TYPE G DOMAIN-CONTAINING PROTEIN"/>
    <property type="match status" value="1"/>
</dbReference>
<dbReference type="AlphaFoldDB" id="A0AAD1CM58"/>
<gene>
    <name evidence="10 12" type="primary">engB</name>
    <name evidence="12" type="ORF">CPU2_529</name>
</gene>
<keyword evidence="6" id="KW-0460">Magnesium</keyword>
<organism evidence="12 13">
    <name type="scientific">Blattabacterium punctulatus CPU2</name>
    <dbReference type="NCBI Taxonomy" id="1457032"/>
    <lineage>
        <taxon>Bacteria</taxon>
        <taxon>Pseudomonadati</taxon>
        <taxon>Bacteroidota</taxon>
        <taxon>Flavobacteriia</taxon>
        <taxon>Flavobacteriales</taxon>
        <taxon>Blattabacteriaceae</taxon>
        <taxon>Blattabacterium</taxon>
    </lineage>
</organism>
<evidence type="ECO:0000256" key="5">
    <source>
        <dbReference type="ARBA" id="ARBA00022741"/>
    </source>
</evidence>
<dbReference type="GO" id="GO:0005525">
    <property type="term" value="F:GTP binding"/>
    <property type="evidence" value="ECO:0007669"/>
    <property type="project" value="UniProtKB-UniRule"/>
</dbReference>
<dbReference type="GeneID" id="66556539"/>
<name>A0AAD1CM58_9FLAO</name>
<dbReference type="InterPro" id="IPR030393">
    <property type="entry name" value="G_ENGB_dom"/>
</dbReference>
<evidence type="ECO:0000256" key="4">
    <source>
        <dbReference type="ARBA" id="ARBA00022723"/>
    </source>
</evidence>
<keyword evidence="8 10" id="KW-0717">Septation</keyword>
<protein>
    <recommendedName>
        <fullName evidence="10">Probable GTP-binding protein EngB</fullName>
    </recommendedName>
</protein>
<evidence type="ECO:0000313" key="12">
    <source>
        <dbReference type="EMBL" id="BBA18006.1"/>
    </source>
</evidence>
<evidence type="ECO:0000256" key="8">
    <source>
        <dbReference type="ARBA" id="ARBA00023210"/>
    </source>
</evidence>
<proteinExistence type="inferred from homology"/>
<evidence type="ECO:0000313" key="13">
    <source>
        <dbReference type="Proteomes" id="UP000262607"/>
    </source>
</evidence>
<dbReference type="InterPro" id="IPR006073">
    <property type="entry name" value="GTP-bd"/>
</dbReference>
<reference evidence="12 13" key="1">
    <citation type="submission" date="2014-06" db="EMBL/GenBank/DDBJ databases">
        <title>Genome sequence of the intracellular symbiont Blattabacterium cuenoti, strain CPU2 from the wood feeding cockroach Cryptocercus punctulatus.</title>
        <authorList>
            <person name="Kinjo Y."/>
            <person name="Ohkuma M."/>
            <person name="Tokuda G."/>
        </authorList>
    </citation>
    <scope>NUCLEOTIDE SEQUENCE [LARGE SCALE GENOMIC DNA]</scope>
    <source>
        <strain evidence="12 13">CPU2</strain>
    </source>
</reference>
<evidence type="ECO:0000259" key="11">
    <source>
        <dbReference type="PROSITE" id="PS51706"/>
    </source>
</evidence>
<keyword evidence="4" id="KW-0479">Metal-binding</keyword>
<keyword evidence="3 10" id="KW-0132">Cell division</keyword>
<feature type="domain" description="EngB-type G" evidence="11">
    <location>
        <begin position="22"/>
        <end position="196"/>
    </location>
</feature>
<evidence type="ECO:0000256" key="3">
    <source>
        <dbReference type="ARBA" id="ARBA00022618"/>
    </source>
</evidence>
<dbReference type="RefSeq" id="WP_110548534.1">
    <property type="nucleotide sequence ID" value="NZ_AP014610.1"/>
</dbReference>
<evidence type="ECO:0000256" key="2">
    <source>
        <dbReference type="ARBA" id="ARBA00009638"/>
    </source>
</evidence>
<dbReference type="CDD" id="cd01876">
    <property type="entry name" value="YihA_EngB"/>
    <property type="match status" value="1"/>
</dbReference>
<evidence type="ECO:0000256" key="10">
    <source>
        <dbReference type="HAMAP-Rule" id="MF_00321"/>
    </source>
</evidence>
<dbReference type="GO" id="GO:0046872">
    <property type="term" value="F:metal ion binding"/>
    <property type="evidence" value="ECO:0007669"/>
    <property type="project" value="UniProtKB-KW"/>
</dbReference>
<dbReference type="InterPro" id="IPR027417">
    <property type="entry name" value="P-loop_NTPase"/>
</dbReference>
<keyword evidence="5 10" id="KW-0547">Nucleotide-binding</keyword>
<comment type="similarity">
    <text evidence="2 10">Belongs to the TRAFAC class TrmE-Era-EngA-EngB-Septin-like GTPase superfamily. EngB GTPase family.</text>
</comment>
<dbReference type="Pfam" id="PF01926">
    <property type="entry name" value="MMR_HSR1"/>
    <property type="match status" value="1"/>
</dbReference>
<dbReference type="Proteomes" id="UP000262607">
    <property type="component" value="Chromosome"/>
</dbReference>
<accession>A0AAD1CM58</accession>
<comment type="cofactor">
    <cofactor evidence="1">
        <name>Mg(2+)</name>
        <dbReference type="ChEBI" id="CHEBI:18420"/>
    </cofactor>
</comment>
<dbReference type="PANTHER" id="PTHR11649">
    <property type="entry name" value="MSS1/TRME-RELATED GTP-BINDING PROTEIN"/>
    <property type="match status" value="1"/>
</dbReference>